<dbReference type="InterPro" id="IPR043519">
    <property type="entry name" value="NT_sf"/>
</dbReference>
<evidence type="ECO:0000256" key="15">
    <source>
        <dbReference type="ARBA" id="ARBA00023204"/>
    </source>
</evidence>
<dbReference type="SUPFAM" id="SSF158702">
    <property type="entry name" value="Sec63 N-terminal domain-like"/>
    <property type="match status" value="1"/>
</dbReference>
<comment type="catalytic activity">
    <reaction evidence="19">
        <text>a 5'-end 2'-deoxyribose-2'-deoxyribonucleotide-DNA = (2E,4S)-4-hydroxypenten-2-al-5-phosphate + a 5'-end 5'-phospho-2'-deoxyribonucleoside-DNA + H(+)</text>
        <dbReference type="Rhea" id="RHEA:76255"/>
        <dbReference type="Rhea" id="RHEA-COMP:13180"/>
        <dbReference type="Rhea" id="RHEA-COMP:18657"/>
        <dbReference type="ChEBI" id="CHEBI:15378"/>
        <dbReference type="ChEBI" id="CHEBI:136412"/>
        <dbReference type="ChEBI" id="CHEBI:195194"/>
        <dbReference type="ChEBI" id="CHEBI:195195"/>
    </reaction>
</comment>
<keyword evidence="12" id="KW-0832">Ubl conjugation</keyword>
<dbReference type="PANTHER" id="PTHR36928:SF1">
    <property type="entry name" value="PHOSPHATASE YCDX-RELATED"/>
    <property type="match status" value="1"/>
</dbReference>
<dbReference type="InterPro" id="IPR028207">
    <property type="entry name" value="DNA_pol_B_palm_palm"/>
</dbReference>
<dbReference type="SMART" id="SM00278">
    <property type="entry name" value="HhH1"/>
    <property type="match status" value="3"/>
</dbReference>
<evidence type="ECO:0000259" key="24">
    <source>
        <dbReference type="SMART" id="SM00483"/>
    </source>
</evidence>
<evidence type="ECO:0000256" key="11">
    <source>
        <dbReference type="ARBA" id="ARBA00022763"/>
    </source>
</evidence>
<evidence type="ECO:0000256" key="21">
    <source>
        <dbReference type="ARBA" id="ARBA00049244"/>
    </source>
</evidence>
<dbReference type="Pfam" id="PF14716">
    <property type="entry name" value="HHH_8"/>
    <property type="match status" value="1"/>
</dbReference>
<evidence type="ECO:0000256" key="17">
    <source>
        <dbReference type="ARBA" id="ARBA00035726"/>
    </source>
</evidence>
<keyword evidence="9" id="KW-0548">Nucleotidyltransferase</keyword>
<feature type="domain" description="Polymerase/histidinol phosphatase N-terminal" evidence="23">
    <location>
        <begin position="339"/>
        <end position="428"/>
    </location>
</feature>
<keyword evidence="6" id="KW-0488">Methylation</keyword>
<dbReference type="Gene3D" id="3.20.20.140">
    <property type="entry name" value="Metal-dependent hydrolases"/>
    <property type="match status" value="1"/>
</dbReference>
<dbReference type="GO" id="GO:0006281">
    <property type="term" value="P:DNA repair"/>
    <property type="evidence" value="ECO:0007669"/>
    <property type="project" value="UniProtKB-KW"/>
</dbReference>
<evidence type="ECO:0000313" key="26">
    <source>
        <dbReference type="Proteomes" id="UP000034462"/>
    </source>
</evidence>
<evidence type="ECO:0000256" key="14">
    <source>
        <dbReference type="ARBA" id="ARBA00023053"/>
    </source>
</evidence>
<evidence type="ECO:0000256" key="20">
    <source>
        <dbReference type="ARBA" id="ARBA00045548"/>
    </source>
</evidence>
<dbReference type="GO" id="GO:0008270">
    <property type="term" value="F:zinc ion binding"/>
    <property type="evidence" value="ECO:0007669"/>
    <property type="project" value="TreeGrafter"/>
</dbReference>
<name>A0A837IN70_9BACT</name>
<dbReference type="EC" id="2.7.7.7" evidence="3"/>
<evidence type="ECO:0000256" key="10">
    <source>
        <dbReference type="ARBA" id="ARBA00022705"/>
    </source>
</evidence>
<comment type="cofactor">
    <cofactor evidence="1">
        <name>Mg(2+)</name>
        <dbReference type="ChEBI" id="CHEBI:18420"/>
    </cofactor>
</comment>
<dbReference type="GO" id="GO:0042578">
    <property type="term" value="F:phosphoric ester hydrolase activity"/>
    <property type="evidence" value="ECO:0007669"/>
    <property type="project" value="TreeGrafter"/>
</dbReference>
<dbReference type="GO" id="GO:0140078">
    <property type="term" value="F:class I DNA-(apurinic or apyrimidinic site) endonuclease activity"/>
    <property type="evidence" value="ECO:0007669"/>
    <property type="project" value="UniProtKB-EC"/>
</dbReference>
<dbReference type="EMBL" id="LCPH01000001">
    <property type="protein sequence ID" value="KKU93558.1"/>
    <property type="molecule type" value="Genomic_DNA"/>
</dbReference>
<dbReference type="Gene3D" id="3.30.460.10">
    <property type="entry name" value="Beta Polymerase, domain 2"/>
    <property type="match status" value="1"/>
</dbReference>
<comment type="subcellular location">
    <subcellularLocation>
        <location evidence="2">Cytoplasm</location>
    </subcellularLocation>
</comment>
<dbReference type="InterPro" id="IPR029398">
    <property type="entry name" value="PolB_thumb"/>
</dbReference>
<dbReference type="EC" id="4.2.99.18" evidence="4"/>
<accession>A0A837IN70</accession>
<dbReference type="InterPro" id="IPR010996">
    <property type="entry name" value="HHH_MUS81"/>
</dbReference>
<dbReference type="Proteomes" id="UP000034462">
    <property type="component" value="Unassembled WGS sequence"/>
</dbReference>
<dbReference type="CDD" id="cd00141">
    <property type="entry name" value="NT_POLXc"/>
    <property type="match status" value="1"/>
</dbReference>
<dbReference type="PANTHER" id="PTHR36928">
    <property type="entry name" value="PHOSPHATASE YCDX-RELATED"/>
    <property type="match status" value="1"/>
</dbReference>
<dbReference type="InterPro" id="IPR003583">
    <property type="entry name" value="Hlx-hairpin-Hlx_DNA-bd_motif"/>
</dbReference>
<dbReference type="InterPro" id="IPR037160">
    <property type="entry name" value="DNA_Pol_thumb_sf"/>
</dbReference>
<dbReference type="PIRSF" id="PIRSF005047">
    <property type="entry name" value="UCP005047_YshC"/>
    <property type="match status" value="1"/>
</dbReference>
<comment type="catalytic activity">
    <reaction evidence="21">
        <text>DNA(n) + a 2'-deoxyribonucleoside 5'-triphosphate = DNA(n+1) + diphosphate</text>
        <dbReference type="Rhea" id="RHEA:22508"/>
        <dbReference type="Rhea" id="RHEA-COMP:17339"/>
        <dbReference type="Rhea" id="RHEA-COMP:17340"/>
        <dbReference type="ChEBI" id="CHEBI:33019"/>
        <dbReference type="ChEBI" id="CHEBI:61560"/>
        <dbReference type="ChEBI" id="CHEBI:173112"/>
        <dbReference type="EC" id="2.7.7.7"/>
    </reaction>
</comment>
<evidence type="ECO:0000259" key="23">
    <source>
        <dbReference type="SMART" id="SM00481"/>
    </source>
</evidence>
<dbReference type="Pfam" id="PF14520">
    <property type="entry name" value="HHH_5"/>
    <property type="match status" value="1"/>
</dbReference>
<dbReference type="InterPro" id="IPR022311">
    <property type="entry name" value="PolX-like"/>
</dbReference>
<sequence length="582" mass="65397">MSNKDLASIFSKIALYLEIDDVPFKPQAYERVAGAIEALQESVEGIYKREGVKGLEGIPGVGRGIAERIEEYIKTGKIKEYEGLREKIPVDIEELTRIEGIGPKMVRDLYKHLKIKTLGDLEKAARAGKIRGLPHFGEKTEQNILQGIEFVRRSKGRWLLGTIYPFVEDLVGKLEDSPFITRAVAAGSFRRMKETIGDVDILITTKKPEKAIEYFLSLVPYEKIWGKGATKVSVRTTEGFDIDMRVLPQEIFGAGLQYFTGSKEHNVRLRTYAASKGYKLSEYGLFRGKKLVACKTEEEVYRALGMAYIDPELREDQGEIEAALEGKLPKVISYDSVKGDLQVQTDWTDGKHSIETMAREASKLGREYIAITDHTRDLAMVGGMDEKKLLRQMAEIDKINARLLRQEGGYGGQAKFRILKGAEVNIRKDGTLDIADETLAKLDVVGISVHSNFKMTKKDMTARIVRAMRNPHADILFHPTGRLIHKREPYEIAMDEIINEAKNTGTVLEINAFPDRLDLQDSNIKKAVVAGCRMAIDSDAHAANHLEYVKYGIAQARRGWAEAEDIINTYPLDKIPSFLKSK</sequence>
<feature type="domain" description="Helix-hairpin-helix DNA-binding motif class 1" evidence="22">
    <location>
        <begin position="93"/>
        <end position="112"/>
    </location>
</feature>
<dbReference type="InterPro" id="IPR016195">
    <property type="entry name" value="Pol/histidinol_Pase-like"/>
</dbReference>
<dbReference type="Pfam" id="PF14791">
    <property type="entry name" value="DNA_pol_B_thumb"/>
    <property type="match status" value="1"/>
</dbReference>
<evidence type="ECO:0000256" key="4">
    <source>
        <dbReference type="ARBA" id="ARBA00012720"/>
    </source>
</evidence>
<dbReference type="InterPro" id="IPR047967">
    <property type="entry name" value="PolX_PHP"/>
</dbReference>
<comment type="function">
    <text evidence="20">Repair polymerase that plays a key role in base-excision repair. During this process, the damaged base is excised by specific DNA glycosylases, the DNA backbone is nicked at the abasic site by an apurinic/apyrimidic (AP) endonuclease, and POLB removes 5'-deoxyribose-phosphate from the preincised AP site acting as a 5'-deoxyribose-phosphate lyase (5'-dRP lyase); through its DNA polymerase activity, it adds one nucleotide to the 3' end of the arising single-nucleotide gap. Conducts 'gap-filling' DNA synthesis in a stepwise distributive fashion rather than in a processive fashion as for other DNA polymerases. It is also able to cleave sugar-phosphate bonds 3' to an intact AP site, acting as an AP lyase.</text>
</comment>
<dbReference type="PRINTS" id="PR00870">
    <property type="entry name" value="DNAPOLXBETA"/>
</dbReference>
<keyword evidence="15" id="KW-0234">DNA repair</keyword>
<evidence type="ECO:0000313" key="25">
    <source>
        <dbReference type="EMBL" id="KKU93558.1"/>
    </source>
</evidence>
<feature type="domain" description="Helix-hairpin-helix DNA-binding motif class 1" evidence="22">
    <location>
        <begin position="128"/>
        <end position="147"/>
    </location>
</feature>
<evidence type="ECO:0000256" key="13">
    <source>
        <dbReference type="ARBA" id="ARBA00022932"/>
    </source>
</evidence>
<protein>
    <recommendedName>
        <fullName evidence="5">DNA polymerase beta</fullName>
        <ecNumber evidence="3">2.7.7.7</ecNumber>
        <ecNumber evidence="4">4.2.99.18</ecNumber>
    </recommendedName>
    <alternativeName>
        <fullName evidence="16">5'-deoxyribose-phosphate lyase</fullName>
    </alternativeName>
    <alternativeName>
        <fullName evidence="17">AP lyase</fullName>
    </alternativeName>
</protein>
<keyword evidence="14" id="KW-0915">Sodium</keyword>
<feature type="domain" description="DNA-directed DNA polymerase X" evidence="24">
    <location>
        <begin position="1"/>
        <end position="315"/>
    </location>
</feature>
<dbReference type="InterPro" id="IPR002008">
    <property type="entry name" value="DNA_pol_X_beta-like"/>
</dbReference>
<dbReference type="SUPFAM" id="SSF89550">
    <property type="entry name" value="PHP domain-like"/>
    <property type="match status" value="1"/>
</dbReference>
<dbReference type="AlphaFoldDB" id="A0A837IN70"/>
<keyword evidence="11" id="KW-0227">DNA damage</keyword>
<evidence type="ECO:0000256" key="6">
    <source>
        <dbReference type="ARBA" id="ARBA00022481"/>
    </source>
</evidence>
<comment type="caution">
    <text evidence="25">The sequence shown here is derived from an EMBL/GenBank/DDBJ whole genome shotgun (WGS) entry which is preliminary data.</text>
</comment>
<dbReference type="SMART" id="SM00481">
    <property type="entry name" value="POLIIIAc"/>
    <property type="match status" value="1"/>
</dbReference>
<dbReference type="InterPro" id="IPR002054">
    <property type="entry name" value="DNA-dir_DNA_pol_X"/>
</dbReference>
<evidence type="ECO:0000256" key="3">
    <source>
        <dbReference type="ARBA" id="ARBA00012417"/>
    </source>
</evidence>
<evidence type="ECO:0000256" key="8">
    <source>
        <dbReference type="ARBA" id="ARBA00022679"/>
    </source>
</evidence>
<organism evidence="25 26">
    <name type="scientific">Candidatus Yanofskybacteria bacterium GW2011_GWC1_48_11</name>
    <dbReference type="NCBI Taxonomy" id="1619027"/>
    <lineage>
        <taxon>Bacteria</taxon>
        <taxon>Candidatus Yanofskyibacteriota</taxon>
    </lineage>
</organism>
<dbReference type="SUPFAM" id="SSF81301">
    <property type="entry name" value="Nucleotidyltransferase"/>
    <property type="match status" value="1"/>
</dbReference>
<dbReference type="CDD" id="cd07436">
    <property type="entry name" value="PHP_PolX"/>
    <property type="match status" value="1"/>
</dbReference>
<keyword evidence="10" id="KW-0235">DNA replication</keyword>
<dbReference type="SUPFAM" id="SSF47802">
    <property type="entry name" value="DNA polymerase beta, N-terminal domain-like"/>
    <property type="match status" value="1"/>
</dbReference>
<evidence type="ECO:0000256" key="18">
    <source>
        <dbReference type="ARBA" id="ARBA00044632"/>
    </source>
</evidence>
<reference evidence="25 26" key="1">
    <citation type="journal article" date="2015" name="Nature">
        <title>rRNA introns, odd ribosomes, and small enigmatic genomes across a large radiation of phyla.</title>
        <authorList>
            <person name="Brown C.T."/>
            <person name="Hug L.A."/>
            <person name="Thomas B.C."/>
            <person name="Sharon I."/>
            <person name="Castelle C.J."/>
            <person name="Singh A."/>
            <person name="Wilkins M.J."/>
            <person name="Williams K.H."/>
            <person name="Banfield J.F."/>
        </authorList>
    </citation>
    <scope>NUCLEOTIDE SEQUENCE [LARGE SCALE GENOMIC DNA]</scope>
</reference>
<evidence type="ECO:0000256" key="5">
    <source>
        <dbReference type="ARBA" id="ARBA00020020"/>
    </source>
</evidence>
<dbReference type="SMART" id="SM00483">
    <property type="entry name" value="POLXc"/>
    <property type="match status" value="1"/>
</dbReference>
<keyword evidence="7" id="KW-0237">DNA synthesis</keyword>
<evidence type="ECO:0000256" key="19">
    <source>
        <dbReference type="ARBA" id="ARBA00044678"/>
    </source>
</evidence>
<dbReference type="Pfam" id="PF14792">
    <property type="entry name" value="DNA_pol_B_palm"/>
    <property type="match status" value="1"/>
</dbReference>
<evidence type="ECO:0000256" key="7">
    <source>
        <dbReference type="ARBA" id="ARBA00022634"/>
    </source>
</evidence>
<evidence type="ECO:0000259" key="22">
    <source>
        <dbReference type="SMART" id="SM00278"/>
    </source>
</evidence>
<dbReference type="Gene3D" id="3.30.210.10">
    <property type="entry name" value="DNA polymerase, thumb domain"/>
    <property type="match status" value="1"/>
</dbReference>
<dbReference type="InterPro" id="IPR050243">
    <property type="entry name" value="PHP_phosphatase"/>
</dbReference>
<dbReference type="InterPro" id="IPR003141">
    <property type="entry name" value="Pol/His_phosphatase_N"/>
</dbReference>
<feature type="domain" description="Helix-hairpin-helix DNA-binding motif class 1" evidence="22">
    <location>
        <begin position="53"/>
        <end position="72"/>
    </location>
</feature>
<comment type="catalytic activity">
    <reaction evidence="18">
        <text>2'-deoxyribonucleotide-(2'-deoxyribose 5'-phosphate)-2'-deoxyribonucleotide-DNA = a 3'-end 2'-deoxyribonucleotide-(2,3-dehydro-2,3-deoxyribose 5'-phosphate)-DNA + a 5'-end 5'-phospho-2'-deoxyribonucleoside-DNA + H(+)</text>
        <dbReference type="Rhea" id="RHEA:66592"/>
        <dbReference type="Rhea" id="RHEA-COMP:13180"/>
        <dbReference type="Rhea" id="RHEA-COMP:16897"/>
        <dbReference type="Rhea" id="RHEA-COMP:17067"/>
        <dbReference type="ChEBI" id="CHEBI:15378"/>
        <dbReference type="ChEBI" id="CHEBI:136412"/>
        <dbReference type="ChEBI" id="CHEBI:157695"/>
        <dbReference type="ChEBI" id="CHEBI:167181"/>
        <dbReference type="EC" id="4.2.99.18"/>
    </reaction>
</comment>
<gene>
    <name evidence="25" type="ORF">UY25_C0001G0051</name>
</gene>
<dbReference type="GO" id="GO:0005829">
    <property type="term" value="C:cytosol"/>
    <property type="evidence" value="ECO:0007669"/>
    <property type="project" value="TreeGrafter"/>
</dbReference>
<evidence type="ECO:0000256" key="16">
    <source>
        <dbReference type="ARBA" id="ARBA00035717"/>
    </source>
</evidence>
<dbReference type="GO" id="GO:0003677">
    <property type="term" value="F:DNA binding"/>
    <property type="evidence" value="ECO:0007669"/>
    <property type="project" value="InterPro"/>
</dbReference>
<evidence type="ECO:0000256" key="1">
    <source>
        <dbReference type="ARBA" id="ARBA00001946"/>
    </source>
</evidence>
<keyword evidence="13" id="KW-0239">DNA-directed DNA polymerase</keyword>
<dbReference type="GO" id="GO:0003887">
    <property type="term" value="F:DNA-directed DNA polymerase activity"/>
    <property type="evidence" value="ECO:0007669"/>
    <property type="project" value="UniProtKB-KW"/>
</dbReference>
<evidence type="ECO:0000256" key="9">
    <source>
        <dbReference type="ARBA" id="ARBA00022695"/>
    </source>
</evidence>
<dbReference type="NCBIfam" id="NF006375">
    <property type="entry name" value="PRK08609.1"/>
    <property type="match status" value="1"/>
</dbReference>
<dbReference type="Gene3D" id="1.10.150.110">
    <property type="entry name" value="DNA polymerase beta, N-terminal domain-like"/>
    <property type="match status" value="1"/>
</dbReference>
<dbReference type="Gene3D" id="1.10.150.20">
    <property type="entry name" value="5' to 3' exonuclease, C-terminal subdomain"/>
    <property type="match status" value="1"/>
</dbReference>
<dbReference type="InterPro" id="IPR027421">
    <property type="entry name" value="DNA_pol_lamdba_lyase_dom_sf"/>
</dbReference>
<proteinExistence type="predicted"/>
<keyword evidence="8" id="KW-0808">Transferase</keyword>
<evidence type="ECO:0000256" key="2">
    <source>
        <dbReference type="ARBA" id="ARBA00004496"/>
    </source>
</evidence>
<evidence type="ECO:0000256" key="12">
    <source>
        <dbReference type="ARBA" id="ARBA00022843"/>
    </source>
</evidence>